<proteinExistence type="predicted"/>
<accession>A0A2H3BW74</accession>
<reference evidence="2" key="1">
    <citation type="journal article" date="2017" name="Nat. Ecol. Evol.">
        <title>Genome expansion and lineage-specific genetic innovations in the forest pathogenic fungi Armillaria.</title>
        <authorList>
            <person name="Sipos G."/>
            <person name="Prasanna A.N."/>
            <person name="Walter M.C."/>
            <person name="O'Connor E."/>
            <person name="Balint B."/>
            <person name="Krizsan K."/>
            <person name="Kiss B."/>
            <person name="Hess J."/>
            <person name="Varga T."/>
            <person name="Slot J."/>
            <person name="Riley R."/>
            <person name="Boka B."/>
            <person name="Rigling D."/>
            <person name="Barry K."/>
            <person name="Lee J."/>
            <person name="Mihaltcheva S."/>
            <person name="LaButti K."/>
            <person name="Lipzen A."/>
            <person name="Waldron R."/>
            <person name="Moloney N.M."/>
            <person name="Sperisen C."/>
            <person name="Kredics L."/>
            <person name="Vagvoelgyi C."/>
            <person name="Patrignani A."/>
            <person name="Fitzpatrick D."/>
            <person name="Nagy I."/>
            <person name="Doyle S."/>
            <person name="Anderson J.B."/>
            <person name="Grigoriev I.V."/>
            <person name="Gueldener U."/>
            <person name="Muensterkoetter M."/>
            <person name="Nagy L.G."/>
        </authorList>
    </citation>
    <scope>NUCLEOTIDE SEQUENCE [LARGE SCALE GENOMIC DNA]</scope>
    <source>
        <strain evidence="2">28-4</strain>
    </source>
</reference>
<evidence type="ECO:0000313" key="2">
    <source>
        <dbReference type="Proteomes" id="UP000218334"/>
    </source>
</evidence>
<sequence length="55" mass="5961">QVLSITCDNASNNDTMIEALGDSADVPSFSGQVSRTRCFAHIVNLMAKSLLKQFD</sequence>
<organism evidence="1 2">
    <name type="scientific">Armillaria solidipes</name>
    <dbReference type="NCBI Taxonomy" id="1076256"/>
    <lineage>
        <taxon>Eukaryota</taxon>
        <taxon>Fungi</taxon>
        <taxon>Dikarya</taxon>
        <taxon>Basidiomycota</taxon>
        <taxon>Agaricomycotina</taxon>
        <taxon>Agaricomycetes</taxon>
        <taxon>Agaricomycetidae</taxon>
        <taxon>Agaricales</taxon>
        <taxon>Marasmiineae</taxon>
        <taxon>Physalacriaceae</taxon>
        <taxon>Armillaria</taxon>
    </lineage>
</organism>
<dbReference type="AlphaFoldDB" id="A0A2H3BW74"/>
<protein>
    <recommendedName>
        <fullName evidence="3">hAT-like transposase RNase-H fold domain-containing protein</fullName>
    </recommendedName>
</protein>
<dbReference type="Proteomes" id="UP000218334">
    <property type="component" value="Unassembled WGS sequence"/>
</dbReference>
<feature type="non-terminal residue" evidence="1">
    <location>
        <position position="55"/>
    </location>
</feature>
<gene>
    <name evidence="1" type="ORF">ARMSODRAFT_841952</name>
</gene>
<keyword evidence="2" id="KW-1185">Reference proteome</keyword>
<evidence type="ECO:0008006" key="3">
    <source>
        <dbReference type="Google" id="ProtNLM"/>
    </source>
</evidence>
<evidence type="ECO:0000313" key="1">
    <source>
        <dbReference type="EMBL" id="PBK68153.1"/>
    </source>
</evidence>
<name>A0A2H3BW74_9AGAR</name>
<dbReference type="EMBL" id="KZ293433">
    <property type="protein sequence ID" value="PBK68153.1"/>
    <property type="molecule type" value="Genomic_DNA"/>
</dbReference>
<feature type="non-terminal residue" evidence="1">
    <location>
        <position position="1"/>
    </location>
</feature>